<dbReference type="GO" id="GO:0120230">
    <property type="term" value="F:recombinase activator activity"/>
    <property type="evidence" value="ECO:0007669"/>
    <property type="project" value="TreeGrafter"/>
</dbReference>
<feature type="coiled-coil region" evidence="6">
    <location>
        <begin position="89"/>
        <end position="146"/>
    </location>
</feature>
<dbReference type="GO" id="GO:0000709">
    <property type="term" value="P:meiotic joint molecule formation"/>
    <property type="evidence" value="ECO:0007669"/>
    <property type="project" value="TreeGrafter"/>
</dbReference>
<evidence type="ECO:0000256" key="6">
    <source>
        <dbReference type="SAM" id="Coils"/>
    </source>
</evidence>
<dbReference type="Gene3D" id="1.10.10.10">
    <property type="entry name" value="Winged helix-like DNA-binding domain superfamily/Winged helix DNA-binding domain"/>
    <property type="match status" value="1"/>
</dbReference>
<keyword evidence="4" id="KW-0539">Nucleus</keyword>
<sequence>MASKPKTDVKVLKGQEAEDKILEYMKRMNRPFGAVDVAANLKGAVAKTVTQKLLVSLAEKGELVQKLYGKTTFFVANQANITSVPDEEIATLEAERKQVEEENSLKAAEAKALINELARLKSTPTNDELDTQIADTKAAIAKALARLQPLRGGATLVSADDIAQIDTEWVKWRAEWTRRRKIFTSASARLHSWTRRFWQLATDALPPQDASALAEDLGIEFDTSEHQALERSHICTANPLKRKR</sequence>
<dbReference type="Proteomes" id="UP000623687">
    <property type="component" value="Unassembled WGS sequence"/>
</dbReference>
<dbReference type="OrthoDB" id="272266at2759"/>
<dbReference type="GO" id="GO:0000794">
    <property type="term" value="C:condensed nuclear chromosome"/>
    <property type="evidence" value="ECO:0007669"/>
    <property type="project" value="TreeGrafter"/>
</dbReference>
<dbReference type="InterPro" id="IPR036388">
    <property type="entry name" value="WH-like_DNA-bd_sf"/>
</dbReference>
<dbReference type="PANTHER" id="PTHR15938">
    <property type="entry name" value="TBP-1 INTERACTING PROTEIN"/>
    <property type="match status" value="1"/>
</dbReference>
<evidence type="ECO:0000256" key="5">
    <source>
        <dbReference type="ARBA" id="ARBA00023254"/>
    </source>
</evidence>
<dbReference type="EMBL" id="JACETU010000005">
    <property type="protein sequence ID" value="KAF7428513.1"/>
    <property type="molecule type" value="Genomic_DNA"/>
</dbReference>
<protein>
    <recommendedName>
        <fullName evidence="7">Homologous-pairing protein 2 winged helix domain-containing protein</fullName>
    </recommendedName>
</protein>
<dbReference type="InterPro" id="IPR010776">
    <property type="entry name" value="Hop2_WH_dom"/>
</dbReference>
<evidence type="ECO:0000256" key="1">
    <source>
        <dbReference type="ARBA" id="ARBA00004123"/>
    </source>
</evidence>
<organism evidence="8 9">
    <name type="scientific">Pleurotus ostreatus</name>
    <name type="common">Oyster mushroom</name>
    <name type="synonym">White-rot fungus</name>
    <dbReference type="NCBI Taxonomy" id="5322"/>
    <lineage>
        <taxon>Eukaryota</taxon>
        <taxon>Fungi</taxon>
        <taxon>Dikarya</taxon>
        <taxon>Basidiomycota</taxon>
        <taxon>Agaricomycotina</taxon>
        <taxon>Agaricomycetes</taxon>
        <taxon>Agaricomycetidae</taxon>
        <taxon>Agaricales</taxon>
        <taxon>Pleurotineae</taxon>
        <taxon>Pleurotaceae</taxon>
        <taxon>Pleurotus</taxon>
    </lineage>
</organism>
<keyword evidence="5" id="KW-0469">Meiosis</keyword>
<dbReference type="GeneID" id="59377555"/>
<dbReference type="VEuPathDB" id="FungiDB:PC9H_007737"/>
<dbReference type="GO" id="GO:0010774">
    <property type="term" value="P:meiotic strand invasion involved in reciprocal meiotic recombination"/>
    <property type="evidence" value="ECO:0007669"/>
    <property type="project" value="TreeGrafter"/>
</dbReference>
<keyword evidence="9" id="KW-1185">Reference proteome</keyword>
<evidence type="ECO:0000256" key="4">
    <source>
        <dbReference type="ARBA" id="ARBA00023242"/>
    </source>
</evidence>
<dbReference type="AlphaFoldDB" id="A0A8H6ZVG3"/>
<dbReference type="Pfam" id="PF07106">
    <property type="entry name" value="WHD_TBPIP"/>
    <property type="match status" value="1"/>
</dbReference>
<keyword evidence="3" id="KW-0233">DNA recombination</keyword>
<comment type="subcellular location">
    <subcellularLocation>
        <location evidence="1">Nucleus</location>
    </subcellularLocation>
</comment>
<keyword evidence="6" id="KW-0175">Coiled coil</keyword>
<dbReference type="PANTHER" id="PTHR15938:SF0">
    <property type="entry name" value="HOMOLOGOUS-PAIRING PROTEIN 2 HOMOLOG"/>
    <property type="match status" value="1"/>
</dbReference>
<reference evidence="8" key="1">
    <citation type="submission" date="2019-07" db="EMBL/GenBank/DDBJ databases">
        <authorList>
            <person name="Palmer J.M."/>
        </authorList>
    </citation>
    <scope>NUCLEOTIDE SEQUENCE</scope>
    <source>
        <strain evidence="8">PC9</strain>
    </source>
</reference>
<evidence type="ECO:0000256" key="2">
    <source>
        <dbReference type="ARBA" id="ARBA00007922"/>
    </source>
</evidence>
<evidence type="ECO:0000313" key="8">
    <source>
        <dbReference type="EMBL" id="KAF7428513.1"/>
    </source>
</evidence>
<dbReference type="GO" id="GO:0120231">
    <property type="term" value="C:DNA recombinase auxiliary factor complex"/>
    <property type="evidence" value="ECO:0007669"/>
    <property type="project" value="TreeGrafter"/>
</dbReference>
<evidence type="ECO:0000256" key="3">
    <source>
        <dbReference type="ARBA" id="ARBA00023172"/>
    </source>
</evidence>
<accession>A0A8H6ZVG3</accession>
<evidence type="ECO:0000259" key="7">
    <source>
        <dbReference type="Pfam" id="PF07106"/>
    </source>
</evidence>
<evidence type="ECO:0000313" key="9">
    <source>
        <dbReference type="Proteomes" id="UP000623687"/>
    </source>
</evidence>
<proteinExistence type="inferred from homology"/>
<dbReference type="GO" id="GO:0007129">
    <property type="term" value="P:homologous chromosome pairing at meiosis"/>
    <property type="evidence" value="ECO:0007669"/>
    <property type="project" value="TreeGrafter"/>
</dbReference>
<dbReference type="RefSeq" id="XP_036630885.1">
    <property type="nucleotide sequence ID" value="XM_036777265.1"/>
</dbReference>
<gene>
    <name evidence="8" type="ORF">PC9H_007737</name>
</gene>
<name>A0A8H6ZVG3_PLEOS</name>
<feature type="domain" description="Homologous-pairing protein 2 winged helix" evidence="7">
    <location>
        <begin position="16"/>
        <end position="77"/>
    </location>
</feature>
<comment type="caution">
    <text evidence="8">The sequence shown here is derived from an EMBL/GenBank/DDBJ whole genome shotgun (WGS) entry which is preliminary data.</text>
</comment>
<dbReference type="GO" id="GO:0003690">
    <property type="term" value="F:double-stranded DNA binding"/>
    <property type="evidence" value="ECO:0007669"/>
    <property type="project" value="TreeGrafter"/>
</dbReference>
<comment type="similarity">
    <text evidence="2">Belongs to the HOP2 family.</text>
</comment>